<feature type="compositionally biased region" description="Acidic residues" evidence="1">
    <location>
        <begin position="1"/>
        <end position="11"/>
    </location>
</feature>
<evidence type="ECO:0000256" key="1">
    <source>
        <dbReference type="SAM" id="MobiDB-lite"/>
    </source>
</evidence>
<evidence type="ECO:0000256" key="2">
    <source>
        <dbReference type="SAM" id="Phobius"/>
    </source>
</evidence>
<reference evidence="4 5" key="1">
    <citation type="journal article" date="2019" name="Int. J. Syst. Evol. Microbiol.">
        <title>The Global Catalogue of Microorganisms (GCM) 10K type strain sequencing project: providing services to taxonomists for standard genome sequencing and annotation.</title>
        <authorList>
            <consortium name="The Broad Institute Genomics Platform"/>
            <consortium name="The Broad Institute Genome Sequencing Center for Infectious Disease"/>
            <person name="Wu L."/>
            <person name="Ma J."/>
        </authorList>
    </citation>
    <scope>NUCLEOTIDE SEQUENCE [LARGE SCALE GENOMIC DNA]</scope>
    <source>
        <strain evidence="4 5">JCM 30072</strain>
    </source>
</reference>
<keyword evidence="2" id="KW-0472">Membrane</keyword>
<dbReference type="EMBL" id="JBHSZI010000001">
    <property type="protein sequence ID" value="MFC7056986.1"/>
    <property type="molecule type" value="Genomic_DNA"/>
</dbReference>
<evidence type="ECO:0000313" key="4">
    <source>
        <dbReference type="EMBL" id="MFC7056986.1"/>
    </source>
</evidence>
<feature type="transmembrane region" description="Helical" evidence="2">
    <location>
        <begin position="63"/>
        <end position="84"/>
    </location>
</feature>
<evidence type="ECO:0000313" key="5">
    <source>
        <dbReference type="Proteomes" id="UP001596445"/>
    </source>
</evidence>
<feature type="domain" description="DUF7312" evidence="3">
    <location>
        <begin position="9"/>
        <end position="79"/>
    </location>
</feature>
<keyword evidence="5" id="KW-1185">Reference proteome</keyword>
<comment type="caution">
    <text evidence="4">The sequence shown here is derived from an EMBL/GenBank/DDBJ whole genome shotgun (WGS) entry which is preliminary data.</text>
</comment>
<accession>A0ABD5VUL6</accession>
<evidence type="ECO:0000259" key="3">
    <source>
        <dbReference type="Pfam" id="PF23994"/>
    </source>
</evidence>
<gene>
    <name evidence="4" type="ORF">ACFQQG_00835</name>
</gene>
<protein>
    <recommendedName>
        <fullName evidence="3">DUF7312 domain-containing protein</fullName>
    </recommendedName>
</protein>
<feature type="compositionally biased region" description="Acidic residues" evidence="1">
    <location>
        <begin position="18"/>
        <end position="29"/>
    </location>
</feature>
<dbReference type="Pfam" id="PF23994">
    <property type="entry name" value="DUF7312"/>
    <property type="match status" value="1"/>
</dbReference>
<feature type="region of interest" description="Disordered" evidence="1">
    <location>
        <begin position="1"/>
        <end position="44"/>
    </location>
</feature>
<sequence>MAAQDETEEDEWRFSIEDLPDSDGVDETPTEQATAGDSENSNVAGTLERRQPLEPGDIDLENALFVVLGASIVVGLLVGAVLGFGSVADESHRFSTLHTGIQICPTVQQSSRWQSQMSVSSAQALLD</sequence>
<dbReference type="AlphaFoldDB" id="A0ABD5VUL6"/>
<dbReference type="RefSeq" id="WP_382183692.1">
    <property type="nucleotide sequence ID" value="NZ_JBHSZI010000001.1"/>
</dbReference>
<name>A0ABD5VUL6_9EURY</name>
<keyword evidence="2" id="KW-0812">Transmembrane</keyword>
<organism evidence="4 5">
    <name type="scientific">Halovenus salina</name>
    <dbReference type="NCBI Taxonomy" id="1510225"/>
    <lineage>
        <taxon>Archaea</taxon>
        <taxon>Methanobacteriati</taxon>
        <taxon>Methanobacteriota</taxon>
        <taxon>Stenosarchaea group</taxon>
        <taxon>Halobacteria</taxon>
        <taxon>Halobacteriales</taxon>
        <taxon>Haloarculaceae</taxon>
        <taxon>Halovenus</taxon>
    </lineage>
</organism>
<keyword evidence="2" id="KW-1133">Transmembrane helix</keyword>
<proteinExistence type="predicted"/>
<dbReference type="InterPro" id="IPR055736">
    <property type="entry name" value="DUF7312"/>
</dbReference>
<dbReference type="Proteomes" id="UP001596445">
    <property type="component" value="Unassembled WGS sequence"/>
</dbReference>
<feature type="compositionally biased region" description="Polar residues" evidence="1">
    <location>
        <begin position="30"/>
        <end position="44"/>
    </location>
</feature>